<accession>G2GYQ9</accession>
<name>G2GYQ9_9ENTR</name>
<dbReference type="PANTHER" id="PTHR34611">
    <property type="match status" value="1"/>
</dbReference>
<gene>
    <name evidence="3" type="ORF">Rin_00009190</name>
</gene>
<evidence type="ECO:0000313" key="4">
    <source>
        <dbReference type="Proteomes" id="UP000004116"/>
    </source>
</evidence>
<protein>
    <recommendedName>
        <fullName evidence="2">Transposase (putative) YhgA-like domain-containing protein</fullName>
    </recommendedName>
</protein>
<organism evidence="3 4">
    <name type="scientific">Candidatus Regiella insecticola 5.15</name>
    <dbReference type="NCBI Taxonomy" id="1005043"/>
    <lineage>
        <taxon>Bacteria</taxon>
        <taxon>Pseudomonadati</taxon>
        <taxon>Pseudomonadota</taxon>
        <taxon>Gammaproteobacteria</taxon>
        <taxon>Enterobacterales</taxon>
        <taxon>Enterobacteriaceae</taxon>
        <taxon>aphid secondary symbionts</taxon>
        <taxon>Candidatus Regiella</taxon>
    </lineage>
</organism>
<dbReference type="OrthoDB" id="6532193at2"/>
<comment type="caution">
    <text evidence="3">The sequence shown here is derived from an EMBL/GenBank/DDBJ whole genome shotgun (WGS) entry which is preliminary data.</text>
</comment>
<dbReference type="InterPro" id="IPR006842">
    <property type="entry name" value="Transposase_31"/>
</dbReference>
<dbReference type="PANTHER" id="PTHR34611:SF2">
    <property type="entry name" value="INACTIVE RECOMBINATION-PROMOTING NUCLEASE-LIKE PROTEIN RPNE-RELATED"/>
    <property type="match status" value="1"/>
</dbReference>
<dbReference type="GO" id="GO:0006310">
    <property type="term" value="P:DNA recombination"/>
    <property type="evidence" value="ECO:0007669"/>
    <property type="project" value="TreeGrafter"/>
</dbReference>
<reference evidence="3 4" key="1">
    <citation type="journal article" date="2012" name="Genome Res.">
        <title>Genomic basis of endosymbiont-conferred protection against an insect parasitoid.</title>
        <authorList>
            <person name="Hansen A.K."/>
            <person name="Vorburger C."/>
            <person name="Moran N.A."/>
        </authorList>
    </citation>
    <scope>NUCLEOTIDE SEQUENCE [LARGE SCALE GENOMIC DNA]</scope>
    <source>
        <strain evidence="4">R5.15</strain>
    </source>
</reference>
<evidence type="ECO:0000313" key="3">
    <source>
        <dbReference type="EMBL" id="EGY29122.1"/>
    </source>
</evidence>
<feature type="domain" description="Transposase (putative) YhgA-like" evidence="2">
    <location>
        <begin position="6"/>
        <end position="184"/>
    </location>
</feature>
<dbReference type="Pfam" id="PF04754">
    <property type="entry name" value="Transposase_31"/>
    <property type="match status" value="1"/>
</dbReference>
<evidence type="ECO:0000256" key="1">
    <source>
        <dbReference type="ARBA" id="ARBA00009787"/>
    </source>
</evidence>
<dbReference type="Proteomes" id="UP000004116">
    <property type="component" value="Unassembled WGS sequence"/>
</dbReference>
<dbReference type="NCBIfam" id="TIGR01784">
    <property type="entry name" value="T_den_put_tspse"/>
    <property type="match status" value="1"/>
</dbReference>
<dbReference type="EMBL" id="AGCA01000237">
    <property type="protein sequence ID" value="EGY29122.1"/>
    <property type="molecule type" value="Genomic_DNA"/>
</dbReference>
<keyword evidence="4" id="KW-1185">Reference proteome</keyword>
<dbReference type="GO" id="GO:1990238">
    <property type="term" value="F:double-stranded DNA endonuclease activity"/>
    <property type="evidence" value="ECO:0007669"/>
    <property type="project" value="TreeGrafter"/>
</dbReference>
<dbReference type="InterPro" id="IPR051699">
    <property type="entry name" value="Rpn/YhgA-like_nuclease"/>
</dbReference>
<comment type="similarity">
    <text evidence="1">Belongs to the Rpn/YhgA-like nuclease family.</text>
</comment>
<evidence type="ECO:0000259" key="2">
    <source>
        <dbReference type="Pfam" id="PF04754"/>
    </source>
</evidence>
<dbReference type="InterPro" id="IPR010106">
    <property type="entry name" value="RpnA"/>
</dbReference>
<dbReference type="RefSeq" id="WP_006706598.1">
    <property type="nucleotide sequence ID" value="NZ_AGCA01000237.1"/>
</dbReference>
<proteinExistence type="inferred from homology"/>
<feature type="non-terminal residue" evidence="3">
    <location>
        <position position="187"/>
    </location>
</feature>
<sequence>MSSISKPHDALFKRSLQHKQIMVDWLRAHLPKHIMALIDITTLALASNEYIPQWPDTLYSDLVYSCKIGGHPGYIYLASEHQNQPDKMMAFRHLCYSVELMSNHLKQGHKKLPIVLPLVIYHGSTSPYPYSTEIWDCFDSPELAKTLALKSFQLIDLTVMSDEEINQHGLASVMEILFKHYRQRQSP</sequence>
<dbReference type="AlphaFoldDB" id="G2GYQ9"/>